<feature type="domain" description="THUMP-like" evidence="1">
    <location>
        <begin position="352"/>
        <end position="422"/>
    </location>
</feature>
<dbReference type="Proteomes" id="UP001167831">
    <property type="component" value="Unassembled WGS sequence"/>
</dbReference>
<evidence type="ECO:0000259" key="1">
    <source>
        <dbReference type="Pfam" id="PF18096"/>
    </source>
</evidence>
<evidence type="ECO:0000313" key="3">
    <source>
        <dbReference type="EMBL" id="MDN0021471.1"/>
    </source>
</evidence>
<dbReference type="GO" id="GO:0008168">
    <property type="term" value="F:methyltransferase activity"/>
    <property type="evidence" value="ECO:0007669"/>
    <property type="project" value="UniProtKB-KW"/>
</dbReference>
<keyword evidence="5" id="KW-1185">Reference proteome</keyword>
<reference evidence="4" key="1">
    <citation type="submission" date="2023-06" db="EMBL/GenBank/DDBJ databases">
        <authorList>
            <person name="Zeman M."/>
            <person name="Kubasova T."/>
            <person name="Jahodarova E."/>
            <person name="Nykrynova M."/>
            <person name="Rychlik I."/>
        </authorList>
    </citation>
    <scope>NUCLEOTIDE SEQUENCE</scope>
    <source>
        <strain evidence="4">ET15</strain>
        <strain evidence="3">ET37</strain>
    </source>
</reference>
<dbReference type="InterPro" id="IPR029063">
    <property type="entry name" value="SAM-dependent_MTases_sf"/>
</dbReference>
<evidence type="ECO:0000313" key="5">
    <source>
        <dbReference type="Proteomes" id="UP001167831"/>
    </source>
</evidence>
<comment type="caution">
    <text evidence="4">The sequence shown here is derived from an EMBL/GenBank/DDBJ whole genome shotgun (WGS) entry which is preliminary data.</text>
</comment>
<reference evidence="4" key="2">
    <citation type="submission" date="2023-08" db="EMBL/GenBank/DDBJ databases">
        <title>Identification and characterization of horizontal gene transfer across gut microbiota members of farm animals based on homology search.</title>
        <authorList>
            <person name="Schwarzerova J."/>
            <person name="Nykrynova M."/>
            <person name="Jureckova K."/>
            <person name="Cejkova D."/>
            <person name="Rychlik I."/>
        </authorList>
    </citation>
    <scope>NUCLEOTIDE SEQUENCE</scope>
    <source>
        <strain evidence="4">ET15</strain>
        <strain evidence="3">ET37</strain>
    </source>
</reference>
<dbReference type="EMBL" id="JAUEIE010000001">
    <property type="protein sequence ID" value="MDN0021471.1"/>
    <property type="molecule type" value="Genomic_DNA"/>
</dbReference>
<sequence>MTKTTDTAAFIAAHIDEDVRRLALKYQGTEGVDLKFALQQIAGRQTARRKLPSWAATEGLTYPPHLSMEQCSSEQTARYKASVARRIAEQAVAENGGGTVLTDLTGGLGVDFSFMAREFGRAVYVERDAHLCAIAGDNFRRLGLDNACTVCADCTDYLPGSGRVTLFYADPARRDSNGARTYAISDCTPDIVRMMPVMLGKAEAVMVKLSPMLDISQTIREVEQGGEARVSEVHIVSAGNECKEMLVVIRRGGSGGRRIFCVNGDSVFGYDDGETAEPPATGEASRCAALLAEAAAGGSVADALRGLWLHVPDASVMKAGCFGLLAARQDVAALGKNSHMFVSGRASDGFPGRTFRIKDAATMNRKELRRALGGTEKANVAVRNFPLTADALRKRLRLKDGGDTYIFGTTVAGEHLLLICGKP</sequence>
<dbReference type="RefSeq" id="WP_289824333.1">
    <property type="nucleotide sequence ID" value="NZ_JAUEIE010000001.1"/>
</dbReference>
<proteinExistence type="predicted"/>
<organism evidence="4 6">
    <name type="scientific">Leyella lascolaii</name>
    <dbReference type="NCBI Taxonomy" id="1776379"/>
    <lineage>
        <taxon>Bacteria</taxon>
        <taxon>Pseudomonadati</taxon>
        <taxon>Bacteroidota</taxon>
        <taxon>Bacteroidia</taxon>
        <taxon>Bacteroidales</taxon>
        <taxon>Prevotellaceae</taxon>
        <taxon>Leyella</taxon>
    </lineage>
</organism>
<dbReference type="InterPro" id="IPR054168">
    <property type="entry name" value="PG_1098_Fer"/>
</dbReference>
<dbReference type="GO" id="GO:0032259">
    <property type="term" value="P:methylation"/>
    <property type="evidence" value="ECO:0007669"/>
    <property type="project" value="UniProtKB-KW"/>
</dbReference>
<feature type="domain" description="PG-1098 ferredoxin-like" evidence="2">
    <location>
        <begin position="308"/>
        <end position="351"/>
    </location>
</feature>
<name>A0AAW7JHX5_9BACT</name>
<dbReference type="SUPFAM" id="SSF53335">
    <property type="entry name" value="S-adenosyl-L-methionine-dependent methyltransferases"/>
    <property type="match status" value="1"/>
</dbReference>
<dbReference type="Gene3D" id="3.40.50.150">
    <property type="entry name" value="Vaccinia Virus protein VP39"/>
    <property type="match status" value="1"/>
</dbReference>
<protein>
    <submittedName>
        <fullName evidence="4">SAM-dependent methyltransferase</fullName>
    </submittedName>
</protein>
<accession>A0AAW7JHX5</accession>
<gene>
    <name evidence="3" type="ORF">QVN81_00305</name>
    <name evidence="4" type="ORF">QVN84_00300</name>
</gene>
<evidence type="ECO:0000313" key="4">
    <source>
        <dbReference type="EMBL" id="MDN0023968.1"/>
    </source>
</evidence>
<keyword evidence="4" id="KW-0489">Methyltransferase</keyword>
<dbReference type="AlphaFoldDB" id="A0AAW7JHX5"/>
<dbReference type="EMBL" id="JAUEIF010000001">
    <property type="protein sequence ID" value="MDN0023968.1"/>
    <property type="molecule type" value="Genomic_DNA"/>
</dbReference>
<keyword evidence="4" id="KW-0808">Transferase</keyword>
<dbReference type="Pfam" id="PF18096">
    <property type="entry name" value="Thump_like"/>
    <property type="match status" value="1"/>
</dbReference>
<dbReference type="Proteomes" id="UP001168478">
    <property type="component" value="Unassembled WGS sequence"/>
</dbReference>
<dbReference type="Gene3D" id="1.10.10.1110">
    <property type="entry name" value="Methyltransferase PG1098, N-terminal domain"/>
    <property type="match status" value="1"/>
</dbReference>
<evidence type="ECO:0000313" key="6">
    <source>
        <dbReference type="Proteomes" id="UP001168478"/>
    </source>
</evidence>
<dbReference type="InterPro" id="IPR041497">
    <property type="entry name" value="Thump-like"/>
</dbReference>
<evidence type="ECO:0000259" key="2">
    <source>
        <dbReference type="Pfam" id="PF22013"/>
    </source>
</evidence>
<dbReference type="Pfam" id="PF22013">
    <property type="entry name" value="PG_1098_Fer"/>
    <property type="match status" value="1"/>
</dbReference>